<keyword evidence="2" id="KW-1185">Reference proteome</keyword>
<organism evidence="1 2">
    <name type="scientific">Albimonas donghaensis</name>
    <dbReference type="NCBI Taxonomy" id="356660"/>
    <lineage>
        <taxon>Bacteria</taxon>
        <taxon>Pseudomonadati</taxon>
        <taxon>Pseudomonadota</taxon>
        <taxon>Alphaproteobacteria</taxon>
        <taxon>Rhodobacterales</taxon>
        <taxon>Paracoccaceae</taxon>
        <taxon>Albimonas</taxon>
    </lineage>
</organism>
<dbReference type="EMBL" id="FNMZ01000001">
    <property type="protein sequence ID" value="SDW34088.1"/>
    <property type="molecule type" value="Genomic_DNA"/>
</dbReference>
<proteinExistence type="predicted"/>
<protein>
    <recommendedName>
        <fullName evidence="3">DUF1499 domain-containing protein</fullName>
    </recommendedName>
</protein>
<evidence type="ECO:0000313" key="1">
    <source>
        <dbReference type="EMBL" id="SDW34088.1"/>
    </source>
</evidence>
<dbReference type="RefSeq" id="WP_092679751.1">
    <property type="nucleotide sequence ID" value="NZ_FNMZ01000001.1"/>
</dbReference>
<evidence type="ECO:0000313" key="2">
    <source>
        <dbReference type="Proteomes" id="UP000199118"/>
    </source>
</evidence>
<name>A0A1H2SR78_9RHOB</name>
<reference evidence="1 2" key="1">
    <citation type="submission" date="2016-10" db="EMBL/GenBank/DDBJ databases">
        <authorList>
            <person name="de Groot N.N."/>
        </authorList>
    </citation>
    <scope>NUCLEOTIDE SEQUENCE [LARGE SCALE GENOMIC DNA]</scope>
    <source>
        <strain evidence="1 2">DSM 17890</strain>
    </source>
</reference>
<gene>
    <name evidence="1" type="ORF">SAMN05444336_101742</name>
</gene>
<dbReference type="STRING" id="356660.SAMN05444336_101742"/>
<evidence type="ECO:0008006" key="3">
    <source>
        <dbReference type="Google" id="ProtNLM"/>
    </source>
</evidence>
<dbReference type="InterPro" id="IPR010865">
    <property type="entry name" value="DUF1499"/>
</dbReference>
<sequence>MIVKILFGAAALALAIGIVLSLAVRLAPLDPEAWALDPLSAPGDLTNAALVAPTEALQPGAGPADFESPVYAAPPTELSLALDAMVLAQPRTSRVLGEPGDGPVTYVQRSSVFGFPDYVTVLTLPAPEGATLAAISRSRFGSSDFGVNKARLSAWLQALEPLEQ</sequence>
<dbReference type="OrthoDB" id="8479024at2"/>
<dbReference type="Pfam" id="PF07386">
    <property type="entry name" value="DUF1499"/>
    <property type="match status" value="1"/>
</dbReference>
<dbReference type="Proteomes" id="UP000199118">
    <property type="component" value="Unassembled WGS sequence"/>
</dbReference>
<accession>A0A1H2SR78</accession>
<dbReference type="AlphaFoldDB" id="A0A1H2SR78"/>